<evidence type="ECO:0000313" key="13">
    <source>
        <dbReference type="EMBL" id="PKK67551.1"/>
    </source>
</evidence>
<dbReference type="GO" id="GO:0000742">
    <property type="term" value="P:karyogamy involved in conjugation with cellular fusion"/>
    <property type="evidence" value="ECO:0007669"/>
    <property type="project" value="InterPro"/>
</dbReference>
<dbReference type="GO" id="GO:0048288">
    <property type="term" value="P:nuclear membrane fusion involved in karyogamy"/>
    <property type="evidence" value="ECO:0007669"/>
    <property type="project" value="InterPro"/>
</dbReference>
<keyword evidence="11" id="KW-0325">Glycoprotein</keyword>
<comment type="caution">
    <text evidence="13">The sequence shown here is derived from an EMBL/GenBank/DDBJ whole genome shotgun (WGS) entry which is preliminary data.</text>
</comment>
<dbReference type="InterPro" id="IPR007292">
    <property type="entry name" value="Nuclear_fusion_Kar5"/>
</dbReference>
<evidence type="ECO:0000256" key="11">
    <source>
        <dbReference type="ARBA" id="ARBA00023180"/>
    </source>
</evidence>
<evidence type="ECO:0000256" key="7">
    <source>
        <dbReference type="ARBA" id="ARBA00022729"/>
    </source>
</evidence>
<evidence type="ECO:0000256" key="12">
    <source>
        <dbReference type="ARBA" id="ARBA00023242"/>
    </source>
</evidence>
<keyword evidence="10" id="KW-0472">Membrane</keyword>
<keyword evidence="6" id="KW-0812">Transmembrane</keyword>
<evidence type="ECO:0000256" key="2">
    <source>
        <dbReference type="ARBA" id="ARBA00004126"/>
    </source>
</evidence>
<keyword evidence="7" id="KW-0732">Signal</keyword>
<keyword evidence="9" id="KW-1133">Transmembrane helix</keyword>
<dbReference type="AlphaFoldDB" id="A0A2N1N0X3"/>
<evidence type="ECO:0000256" key="3">
    <source>
        <dbReference type="ARBA" id="ARBA00004586"/>
    </source>
</evidence>
<comment type="similarity">
    <text evidence="4">Belongs to the KAR5 family.</text>
</comment>
<accession>A0A2N1N0X3</accession>
<evidence type="ECO:0000256" key="1">
    <source>
        <dbReference type="ARBA" id="ARBA00003389"/>
    </source>
</evidence>
<evidence type="ECO:0000313" key="14">
    <source>
        <dbReference type="Proteomes" id="UP000233469"/>
    </source>
</evidence>
<dbReference type="VEuPathDB" id="FungiDB:FUN_007809"/>
<keyword evidence="12" id="KW-0539">Nucleus</keyword>
<dbReference type="GO" id="GO:0031965">
    <property type="term" value="C:nuclear membrane"/>
    <property type="evidence" value="ECO:0007669"/>
    <property type="project" value="UniProtKB-SubCell"/>
</dbReference>
<evidence type="ECO:0000256" key="5">
    <source>
        <dbReference type="ARBA" id="ARBA00022459"/>
    </source>
</evidence>
<gene>
    <name evidence="13" type="ORF">RhiirC2_867732</name>
</gene>
<evidence type="ECO:0000256" key="6">
    <source>
        <dbReference type="ARBA" id="ARBA00022692"/>
    </source>
</evidence>
<reference evidence="13 14" key="1">
    <citation type="submission" date="2016-04" db="EMBL/GenBank/DDBJ databases">
        <title>Genome analyses suggest a sexual origin of heterokaryosis in a supposedly ancient asexual fungus.</title>
        <authorList>
            <person name="Ropars J."/>
            <person name="Sedzielewska K."/>
            <person name="Noel J."/>
            <person name="Charron P."/>
            <person name="Farinelli L."/>
            <person name="Marton T."/>
            <person name="Kruger M."/>
            <person name="Pelin A."/>
            <person name="Brachmann A."/>
            <person name="Corradi N."/>
        </authorList>
    </citation>
    <scope>NUCLEOTIDE SEQUENCE [LARGE SCALE GENOMIC DNA]</scope>
    <source>
        <strain evidence="13 14">C2</strain>
    </source>
</reference>
<protein>
    <submittedName>
        <fullName evidence="13">Uncharacterized protein</fullName>
    </submittedName>
</protein>
<evidence type="ECO:0000256" key="8">
    <source>
        <dbReference type="ARBA" id="ARBA00022824"/>
    </source>
</evidence>
<dbReference type="EMBL" id="LLXL01000945">
    <property type="protein sequence ID" value="PKK67551.1"/>
    <property type="molecule type" value="Genomic_DNA"/>
</dbReference>
<evidence type="ECO:0000256" key="9">
    <source>
        <dbReference type="ARBA" id="ARBA00022989"/>
    </source>
</evidence>
<keyword evidence="8" id="KW-0256">Endoplasmic reticulum</keyword>
<reference evidence="13 14" key="2">
    <citation type="submission" date="2017-10" db="EMBL/GenBank/DDBJ databases">
        <title>Extensive intraspecific genome diversity in a model arbuscular mycorrhizal fungus.</title>
        <authorList>
            <person name="Chen E.C.H."/>
            <person name="Morin E."/>
            <person name="Baudet D."/>
            <person name="Noel J."/>
            <person name="Ndikumana S."/>
            <person name="Charron P."/>
            <person name="St-Onge C."/>
            <person name="Giorgi J."/>
            <person name="Grigoriev I.V."/>
            <person name="Roux C."/>
            <person name="Martin F.M."/>
            <person name="Corradi N."/>
        </authorList>
    </citation>
    <scope>NUCLEOTIDE SEQUENCE [LARGE SCALE GENOMIC DNA]</scope>
    <source>
        <strain evidence="13 14">C2</strain>
    </source>
</reference>
<comment type="subcellular location">
    <subcellularLocation>
        <location evidence="3">Endoplasmic reticulum membrane</location>
    </subcellularLocation>
    <subcellularLocation>
        <location evidence="2">Nucleus membrane</location>
    </subcellularLocation>
</comment>
<proteinExistence type="inferred from homology"/>
<dbReference type="PANTHER" id="PTHR28012:SF1">
    <property type="entry name" value="NUCLEAR FUSION PROTEIN KAR5"/>
    <property type="match status" value="1"/>
</dbReference>
<keyword evidence="5" id="KW-0415">Karyogamy</keyword>
<dbReference type="VEuPathDB" id="FungiDB:RhiirFUN_019060"/>
<dbReference type="Proteomes" id="UP000233469">
    <property type="component" value="Unassembled WGS sequence"/>
</dbReference>
<dbReference type="GO" id="GO:0005789">
    <property type="term" value="C:endoplasmic reticulum membrane"/>
    <property type="evidence" value="ECO:0007669"/>
    <property type="project" value="UniProtKB-SubCell"/>
</dbReference>
<dbReference type="VEuPathDB" id="FungiDB:RhiirA1_444124"/>
<organism evidence="13 14">
    <name type="scientific">Rhizophagus irregularis</name>
    <dbReference type="NCBI Taxonomy" id="588596"/>
    <lineage>
        <taxon>Eukaryota</taxon>
        <taxon>Fungi</taxon>
        <taxon>Fungi incertae sedis</taxon>
        <taxon>Mucoromycota</taxon>
        <taxon>Glomeromycotina</taxon>
        <taxon>Glomeromycetes</taxon>
        <taxon>Glomerales</taxon>
        <taxon>Glomeraceae</taxon>
        <taxon>Rhizophagus</taxon>
    </lineage>
</organism>
<dbReference type="PANTHER" id="PTHR28012">
    <property type="entry name" value="NUCLEAR FUSION PROTEIN KAR5"/>
    <property type="match status" value="1"/>
</dbReference>
<evidence type="ECO:0000256" key="10">
    <source>
        <dbReference type="ARBA" id="ARBA00023136"/>
    </source>
</evidence>
<evidence type="ECO:0000256" key="4">
    <source>
        <dbReference type="ARBA" id="ARBA00010473"/>
    </source>
</evidence>
<sequence>MKTVVAVKLSLCALRDSKISVPVKCQNLNNNNVEDCLIELRTNSNFYFTYMGFYLKAVTMCFSTRQFVREDIVSDFNKNITTSYIKMMENLKSMVVSLRNEELKRLPLIYESLKKLANDIEKLKITSVKVSKEMNLFDNTIFKFKNDIGNAMAHTMKLNNNIQNIIPYIDLIFEGVDNNMKTHLSLINDMFSKTKILSSKSIEKIELINENLSNLEVITSDTLKKHNELQNSMENTTSDIRNFLNITKNEIKEFTTFTKLEIFEVANTFSSIINMAYLLNERMLL</sequence>
<name>A0A2N1N0X3_9GLOM</name>
<comment type="function">
    <text evidence="1">Required for nuclear membrane fusion during karyogamy.</text>
</comment>